<dbReference type="NCBIfam" id="TIGR01733">
    <property type="entry name" value="AA-adenyl-dom"/>
    <property type="match status" value="3"/>
</dbReference>
<dbReference type="Gene3D" id="2.30.38.10">
    <property type="entry name" value="Luciferase, Domain 3"/>
    <property type="match status" value="3"/>
</dbReference>
<accession>A0A543B2H1</accession>
<dbReference type="Pfam" id="PF00550">
    <property type="entry name" value="PP-binding"/>
    <property type="match status" value="3"/>
</dbReference>
<evidence type="ECO:0000259" key="6">
    <source>
        <dbReference type="PROSITE" id="PS50075"/>
    </source>
</evidence>
<dbReference type="GO" id="GO:0043041">
    <property type="term" value="P:amino acid activation for nonribosomal peptide biosynthetic process"/>
    <property type="evidence" value="ECO:0007669"/>
    <property type="project" value="TreeGrafter"/>
</dbReference>
<dbReference type="InterPro" id="IPR001242">
    <property type="entry name" value="Condensation_dom"/>
</dbReference>
<dbReference type="InterPro" id="IPR045851">
    <property type="entry name" value="AMP-bd_C_sf"/>
</dbReference>
<evidence type="ECO:0000256" key="4">
    <source>
        <dbReference type="ARBA" id="ARBA00022737"/>
    </source>
</evidence>
<dbReference type="InterPro" id="IPR000873">
    <property type="entry name" value="AMP-dep_synth/lig_dom"/>
</dbReference>
<dbReference type="Proteomes" id="UP000317043">
    <property type="component" value="Unassembled WGS sequence"/>
</dbReference>
<dbReference type="Gene3D" id="3.30.559.30">
    <property type="entry name" value="Nonribosomal peptide synthetase, condensation domain"/>
    <property type="match status" value="3"/>
</dbReference>
<dbReference type="InterPro" id="IPR025110">
    <property type="entry name" value="AMP-bd_C"/>
</dbReference>
<dbReference type="Gene3D" id="1.10.1200.10">
    <property type="entry name" value="ACP-like"/>
    <property type="match status" value="3"/>
</dbReference>
<dbReference type="Gene3D" id="3.30.559.10">
    <property type="entry name" value="Chloramphenicol acetyltransferase-like domain"/>
    <property type="match status" value="3"/>
</dbReference>
<dbReference type="InterPro" id="IPR036736">
    <property type="entry name" value="ACP-like_sf"/>
</dbReference>
<evidence type="ECO:0000256" key="2">
    <source>
        <dbReference type="ARBA" id="ARBA00022450"/>
    </source>
</evidence>
<evidence type="ECO:0000256" key="1">
    <source>
        <dbReference type="ARBA" id="ARBA00001957"/>
    </source>
</evidence>
<dbReference type="CDD" id="cd02440">
    <property type="entry name" value="AdoMet_MTases"/>
    <property type="match status" value="1"/>
</dbReference>
<comment type="caution">
    <text evidence="7">The sequence shown here is derived from an EMBL/GenBank/DDBJ whole genome shotgun (WGS) entry which is preliminary data.</text>
</comment>
<dbReference type="SMART" id="SM00823">
    <property type="entry name" value="PKS_PP"/>
    <property type="match status" value="3"/>
</dbReference>
<dbReference type="EMBL" id="VFOW01000001">
    <property type="protein sequence ID" value="TQL79025.1"/>
    <property type="molecule type" value="Genomic_DNA"/>
</dbReference>
<dbReference type="Pfam" id="PF00501">
    <property type="entry name" value="AMP-binding"/>
    <property type="match status" value="3"/>
</dbReference>
<reference evidence="7 8" key="1">
    <citation type="submission" date="2019-06" db="EMBL/GenBank/DDBJ databases">
        <title>Sequencing the genomes of 1000 actinobacteria strains.</title>
        <authorList>
            <person name="Klenk H.-P."/>
        </authorList>
    </citation>
    <scope>NUCLEOTIDE SEQUENCE [LARGE SCALE GENOMIC DNA]</scope>
    <source>
        <strain evidence="7 8">DSM 45928</strain>
    </source>
</reference>
<dbReference type="InterPro" id="IPR013217">
    <property type="entry name" value="Methyltransf_12"/>
</dbReference>
<dbReference type="InterPro" id="IPR020845">
    <property type="entry name" value="AMP-binding_CS"/>
</dbReference>
<dbReference type="GO" id="GO:0005829">
    <property type="term" value="C:cytosol"/>
    <property type="evidence" value="ECO:0007669"/>
    <property type="project" value="TreeGrafter"/>
</dbReference>
<dbReference type="InterPro" id="IPR020806">
    <property type="entry name" value="PKS_PP-bd"/>
</dbReference>
<dbReference type="NCBIfam" id="NF003417">
    <property type="entry name" value="PRK04813.1"/>
    <property type="match status" value="4"/>
</dbReference>
<dbReference type="SUPFAM" id="SSF47336">
    <property type="entry name" value="ACP-like"/>
    <property type="match status" value="3"/>
</dbReference>
<proteinExistence type="predicted"/>
<dbReference type="CDD" id="cd19540">
    <property type="entry name" value="LCL_NRPS-like"/>
    <property type="match status" value="3"/>
</dbReference>
<dbReference type="PANTHER" id="PTHR45527">
    <property type="entry name" value="NONRIBOSOMAL PEPTIDE SYNTHETASE"/>
    <property type="match status" value="1"/>
</dbReference>
<evidence type="ECO:0000313" key="8">
    <source>
        <dbReference type="Proteomes" id="UP000317043"/>
    </source>
</evidence>
<dbReference type="Pfam" id="PF00668">
    <property type="entry name" value="Condensation"/>
    <property type="match status" value="3"/>
</dbReference>
<dbReference type="InterPro" id="IPR029063">
    <property type="entry name" value="SAM-dependent_MTases_sf"/>
</dbReference>
<organism evidence="7 8">
    <name type="scientific">Stackebrandtia endophytica</name>
    <dbReference type="NCBI Taxonomy" id="1496996"/>
    <lineage>
        <taxon>Bacteria</taxon>
        <taxon>Bacillati</taxon>
        <taxon>Actinomycetota</taxon>
        <taxon>Actinomycetes</taxon>
        <taxon>Glycomycetales</taxon>
        <taxon>Glycomycetaceae</taxon>
        <taxon>Stackebrandtia</taxon>
    </lineage>
</organism>
<dbReference type="Pfam" id="PF08242">
    <property type="entry name" value="Methyltransf_12"/>
    <property type="match status" value="1"/>
</dbReference>
<dbReference type="SUPFAM" id="SSF53335">
    <property type="entry name" value="S-adenosyl-L-methionine-dependent methyltransferases"/>
    <property type="match status" value="1"/>
</dbReference>
<dbReference type="CDD" id="cd05930">
    <property type="entry name" value="A_NRPS"/>
    <property type="match status" value="1"/>
</dbReference>
<dbReference type="Gene3D" id="3.40.50.150">
    <property type="entry name" value="Vaccinia Virus protein VP39"/>
    <property type="match status" value="1"/>
</dbReference>
<dbReference type="SUPFAM" id="SSF56801">
    <property type="entry name" value="Acetyl-CoA synthetase-like"/>
    <property type="match status" value="3"/>
</dbReference>
<dbReference type="Gene3D" id="3.30.300.30">
    <property type="match status" value="4"/>
</dbReference>
<dbReference type="InterPro" id="IPR009081">
    <property type="entry name" value="PP-bd_ACP"/>
</dbReference>
<feature type="region of interest" description="Disordered" evidence="5">
    <location>
        <begin position="2980"/>
        <end position="3000"/>
    </location>
</feature>
<dbReference type="PANTHER" id="PTHR45527:SF1">
    <property type="entry name" value="FATTY ACID SYNTHASE"/>
    <property type="match status" value="1"/>
</dbReference>
<feature type="domain" description="Carrier" evidence="6">
    <location>
        <begin position="1546"/>
        <end position="1621"/>
    </location>
</feature>
<dbReference type="InterPro" id="IPR010071">
    <property type="entry name" value="AA_adenyl_dom"/>
</dbReference>
<dbReference type="SUPFAM" id="SSF52777">
    <property type="entry name" value="CoA-dependent acyltransferases"/>
    <property type="match status" value="6"/>
</dbReference>
<dbReference type="GO" id="GO:0008610">
    <property type="term" value="P:lipid biosynthetic process"/>
    <property type="evidence" value="ECO:0007669"/>
    <property type="project" value="UniProtKB-ARBA"/>
</dbReference>
<dbReference type="GO" id="GO:0072330">
    <property type="term" value="P:monocarboxylic acid biosynthetic process"/>
    <property type="evidence" value="ECO:0007669"/>
    <property type="project" value="UniProtKB-ARBA"/>
</dbReference>
<dbReference type="PROSITE" id="PS50075">
    <property type="entry name" value="CARRIER"/>
    <property type="match status" value="3"/>
</dbReference>
<evidence type="ECO:0000256" key="5">
    <source>
        <dbReference type="SAM" id="MobiDB-lite"/>
    </source>
</evidence>
<protein>
    <submittedName>
        <fullName evidence="7">Amino acid adenylation domain-containing protein</fullName>
    </submittedName>
</protein>
<feature type="domain" description="Carrier" evidence="6">
    <location>
        <begin position="493"/>
        <end position="567"/>
    </location>
</feature>
<dbReference type="FunFam" id="2.30.38.10:FF:000001">
    <property type="entry name" value="Non-ribosomal peptide synthetase PvdI"/>
    <property type="match status" value="2"/>
</dbReference>
<dbReference type="GO" id="GO:0009403">
    <property type="term" value="P:toxin biosynthetic process"/>
    <property type="evidence" value="ECO:0007669"/>
    <property type="project" value="UniProtKB-ARBA"/>
</dbReference>
<dbReference type="InterPro" id="IPR006162">
    <property type="entry name" value="Ppantetheine_attach_site"/>
</dbReference>
<dbReference type="GO" id="GO:0031177">
    <property type="term" value="F:phosphopantetheine binding"/>
    <property type="evidence" value="ECO:0007669"/>
    <property type="project" value="InterPro"/>
</dbReference>
<dbReference type="PROSITE" id="PS00012">
    <property type="entry name" value="PHOSPHOPANTETHEINE"/>
    <property type="match status" value="3"/>
</dbReference>
<dbReference type="InParanoid" id="A0A543B2H1"/>
<keyword evidence="4" id="KW-0677">Repeat</keyword>
<dbReference type="InterPro" id="IPR023213">
    <property type="entry name" value="CAT-like_dom_sf"/>
</dbReference>
<evidence type="ECO:0000313" key="7">
    <source>
        <dbReference type="EMBL" id="TQL79025.1"/>
    </source>
</evidence>
<evidence type="ECO:0000256" key="3">
    <source>
        <dbReference type="ARBA" id="ARBA00022553"/>
    </source>
</evidence>
<keyword evidence="8" id="KW-1185">Reference proteome</keyword>
<keyword evidence="2" id="KW-0596">Phosphopantetheine</keyword>
<dbReference type="Pfam" id="PF13193">
    <property type="entry name" value="AMP-binding_C"/>
    <property type="match status" value="2"/>
</dbReference>
<comment type="cofactor">
    <cofactor evidence="1">
        <name>pantetheine 4'-phosphate</name>
        <dbReference type="ChEBI" id="CHEBI:47942"/>
    </cofactor>
</comment>
<sequence length="3556" mass="386759">MPALRDHERVLSYAELDARADDVARDLAATGVRAEQPVALIMARSIDVVVAMLGILKAGAVCAPLHDSLPPARLRQVLHETGAALLLTDRAHDPADIGDTPVRRFGDATTTDPELPAEPLTGDVPSDNLAYLIFTSGSTGTAKAVSLTHRGLVALARDELCAEGPGRRVLFHSPHAFDASLYELWAALLSGGEVVVAPDVPMTAGVLTRLVERHRLTTAFLTTALFSAMMDDDPRCLSGLSRVWTGGERASTRAFRTAMTSCPDVELVHAYGPAEATTYTTCHPVRATDRFAAGVPIGHPMRDVRVYLLDETLRPVSTGTVGEIYVAGSGLARGYLGRPGLTAERFVADPFAADGTRMYRTGDLAVADTDGALVFAGRTDHQVKIRGFRIEPGEITAVLLNDPDVAAATVVTAPGPDASADHRIHSYVVPHGDPGDPATFPDVLRSRLRDLLPEYLVPDTVTLLDSLPLTDNQKIDTSRLPTPAIVTSIRDGSARTAREEVLAGLFSDVLGIDVGIDDDFFAVGGHSLLATRLISRIRAVLHVEVTVGELLDAPTVAKLSEVVAAGATAQRPPLEVTDRPEVMPLSFAQRRLWFLHRMEGPSPTYNLPVMLRLEGRLDLSALRAAFGDLMARHESLRTLLTEQDGEPQQVCHPTESTGPQFTAVELDESEVDEAVAEATGWRFDLATEFPMRVHVLSSAPDRHVLLIVLHHVAADGWSLGPLVSDLAAAYRARARGGKPGLPQLPVQYADYTLWQRKLLADETDGLLDRQLRYWRRQLAGLPAQVGPPADRPRPRMVSHRGDELRFVLPPKLHELLAQTARERGVTLFMILHAGLVAALHRMGAGDDIPIGTMIANRTDVALDQLVGFFTNTLVLRVDAAGDPTMEQLIGRVRDTDLAAYAHQDVPFETLVEDLNPARSTSHHPLFQVALTLQNAEVADVDWPDLRVEQEIATTGSARFDLWFSLSETTTSDGEETLGGLIEYSTDIFDRDTVAVLIDRWTAVLNVIVTDATAPLSHIYLTSTAERDRLRRGGAESETPEAWSEPQHVADMVMAQAQRTPTDIAVQCGETVLTYDELRDRALALAARLRDIGVGGEDRVAVAVGRSVEAIVAVLAVFRLGACYVPLDLAHPDARLAEVLADASPRALLTTTAVADRLPADSAPSRLLLDQADSFRPTSPDRGFGAPPPGQSAYLVYTSGSTGRPKGILMPHGVVENILRWHRPSPNRVAQFTSVGFDVSIQEIFTPLVCGGTLVVPDEETRRDPERLVGWIDRQRVNTLFCPTTVLDALATAAAESGSTLPTLTGIVQAGERFDGRSLSRLAASGRRVHNEYGPAETNIATGHVLPDPWPDPVPLGRPVTHTRVYVLGPHLELAPSGVYGELYIVGPGVARGYHGQPGLTASRFVACPFGAPGERMYRTGDRARWTLSGELEFGGRFDEQVKVRGVRAEPAEITATLLAHPEVANAAVVDTGGLEGPVRLSGYVVPTAGCTLDATSLRGWLARRLPEQLVPTTFTVLPQLPRTVNGKLDVAALPPPGPDGAMNRRKPRTSEEWALHGIFTDVLGMTEIGVDDDFFELGGHSLLATRVVSRVRAMMKVEIPVRALFEAPTVATLAAWLSAAGRAARPALTRRPRPAAVPLSFAQQRLWFLHRIDTLGPTYNSPMALRLSGELDHEALRAALVDLIDRHEPLRTVFPSEAGEPRQSVRPVIPGDSPLRIREIAPDRLEAALTDEARRPFDLSSETPLRAQLFLPGPIRSGDTADRVLLLVVNHIASDGWSLGPLADDLGTAYRARAAGRAPDWAPLPVQYADYALWQRELLESREASGVRSVQERYWRRKLAGSPPVLDLPLDRPRPAVAGYRGDQVPIRMSARLHRALVELGRSHDATLFMVLHAGLAATLTGMGVGTDLPIGTAIAGRTDEALDDLVGFFVNTLVLRTDTDGDPSFEELLRRVRALDLEAYAHQDLPFEHVVELLNPERGSHHPLFQIELSLQNVPRQAFDLPGLRGDMTYVNAGTSRFDLWFNLDAPEGSDTDLTGFVEYSTELFTAGTVRGIVERWIELLDAAVIRPAQPIGALSAATVPAVPTEFESPTDTLTTLFDRRLAETPDAIALVSDETTVTFAELDERANRRARLLRARGADAEQVIGVLQSRSVDLIVSLLAVLKTGAAYLALEPDAPQARLRTALDMVEARLILTDDPAALPANLPVTVLDLADEHRTTDRREHESHRDIGLPGAARPTQLAFVMSTSGSTGAPRGVAVTHGDVVALVADGSWWRPAHRRVLMHSPHSFDAATYELWVSLLRGGQVVIAPPGPLDSHTLADIISRHGVTAAWFTAGLFAVLAEEDAGCMDGLREVWTGGDVVAAPVVELVRTACPQLTVVNGYGPTEATTFATCHVIEPSDPVGAVVPIGRALDGVHIRVLDKRLRPVPVGAVGELYLGGAGVSRGYVGDPAATAVRFVADPFTPGRRMYRTGDLVRLRAGELLEFVGRFDEQVKIRGHRVEPAEVATVLMRHPEVGGAAVVPRRGRDGGATLTAYVVPHEPAMTLERSTDRVDHWRQTYESLYADAAQMPWGHDFSGWNSSYDGAAIPLDEMERWREAIVARIRAERPRRILEIGAGTGLLLARLAADCDEYWATDFSPTVIAALRRRIEERDELRRRVRLFCRPADRFDGLPGDFDVVVINSVVQYFPDADYLRRVLEGALDLLAPNGAVIVGDVRNLRTARAQRAAVRLHRADPGATARELLAAVDDDLLLEEELLLDPDFFASSAAHVVALPKPGDDHNELTRHRYDVILRSAAPGDVRDVRTVSWDADPAHRDPVAVLDGLLSAERSVPLRVTGFPDGRVAGELAALRALDRGDDPVTAATRLTRAAGPPGLAELEALAGRHGLRLTPTFPPAGGAVGTFDLMFHRPGQGGSAARRPVASSRPLASVPFSPKEAAGLAATVKDWLAQRLPRYLVPDTVQVVNTIPLTPEGKVDRRALPIPRPAPDAQRAEAKPRTERQRQLCALFAEVLGLQDVGVDDGFFTLGGHSLMATRLVSRIRTTLGVELTVRTVFEAPTVAELDRRLDTSEVVRPRLRSMPRPAEIPLSYAQRRLWFINRLDGLGPVYNMPFTLRLRGELDREALEAALRDVLERHESLRTVFPESDGMAVQRVIDPHEALPLLDVEYIVEQAGDSLAERLAAESLRGFDLTCESPLRARLFALTAPGGGVSADHVLLMVLHHIAADGWSMLPLSRDLTDAYTARREGRPPDWEPLPVQYADYTLWQRKLLTDGGEDSILAKQTRYWADRLAGLPERLRLPTDRPVPSTPSYRGESVRFECGPELDANLDRLLADRDVTAFMVLHAGLAALLMRLGAGNDIPIGTAVANRTDDGLDDLVGFFVNLLVLRHDTAGDPRFGELLDRVRATALGAYAHQDVPFDHLVETLASGRTGTYQPLFNVVLSLQNTADMRFDLPGLRVEQGGVELPGSRFDLWINVRHDPGRAGEPPRYSGFLEYNTDLFDRGTAESIIARWLRLLNQVTADPSMRLSRVDILTTAERAGLIAGRVGGQDPA</sequence>
<feature type="region of interest" description="Disordered" evidence="5">
    <location>
        <begin position="98"/>
        <end position="120"/>
    </location>
</feature>
<gene>
    <name evidence="7" type="ORF">FB566_4626</name>
</gene>
<keyword evidence="3" id="KW-0597">Phosphoprotein</keyword>
<dbReference type="FunFam" id="1.10.1200.10:FF:000016">
    <property type="entry name" value="Non-ribosomal peptide synthase"/>
    <property type="match status" value="2"/>
</dbReference>
<dbReference type="GO" id="GO:0003824">
    <property type="term" value="F:catalytic activity"/>
    <property type="evidence" value="ECO:0007669"/>
    <property type="project" value="InterPro"/>
</dbReference>
<dbReference type="PROSITE" id="PS00455">
    <property type="entry name" value="AMP_BINDING"/>
    <property type="match status" value="2"/>
</dbReference>
<feature type="domain" description="Carrier" evidence="6">
    <location>
        <begin position="2998"/>
        <end position="3073"/>
    </location>
</feature>
<dbReference type="Gene3D" id="3.40.50.980">
    <property type="match status" value="6"/>
</dbReference>
<name>A0A543B2H1_9ACTN</name>